<evidence type="ECO:0000313" key="1">
    <source>
        <dbReference type="EMBL" id="ANZ42702.1"/>
    </source>
</evidence>
<accession>A0A1B2HYB4</accession>
<dbReference type="AlphaFoldDB" id="A0A1B2HYB4"/>
<keyword evidence="2" id="KW-1185">Reference proteome</keyword>
<dbReference type="EMBL" id="CP016793">
    <property type="protein sequence ID" value="ANZ42702.1"/>
    <property type="molecule type" value="Genomic_DNA"/>
</dbReference>
<dbReference type="OrthoDB" id="3237545at2"/>
<dbReference type="Pfam" id="PF13671">
    <property type="entry name" value="AAA_33"/>
    <property type="match status" value="1"/>
</dbReference>
<proteinExistence type="predicted"/>
<name>A0A1B2HYB4_9PSEU</name>
<dbReference type="InterPro" id="IPR027417">
    <property type="entry name" value="P-loop_NTPase"/>
</dbReference>
<dbReference type="SUPFAM" id="SSF52540">
    <property type="entry name" value="P-loop containing nucleoside triphosphate hydrolases"/>
    <property type="match status" value="1"/>
</dbReference>
<organism evidence="1 2">
    <name type="scientific">Lentzea guizhouensis</name>
    <dbReference type="NCBI Taxonomy" id="1586287"/>
    <lineage>
        <taxon>Bacteria</taxon>
        <taxon>Bacillati</taxon>
        <taxon>Actinomycetota</taxon>
        <taxon>Actinomycetes</taxon>
        <taxon>Pseudonocardiales</taxon>
        <taxon>Pseudonocardiaceae</taxon>
        <taxon>Lentzea</taxon>
    </lineage>
</organism>
<dbReference type="Gene3D" id="3.40.50.300">
    <property type="entry name" value="P-loop containing nucleotide triphosphate hydrolases"/>
    <property type="match status" value="1"/>
</dbReference>
<dbReference type="STRING" id="1586287.BBK82_13310"/>
<gene>
    <name evidence="1" type="ORF">BBK82_13310</name>
</gene>
<dbReference type="KEGG" id="led:BBK82_13310"/>
<evidence type="ECO:0000313" key="2">
    <source>
        <dbReference type="Proteomes" id="UP000093053"/>
    </source>
</evidence>
<dbReference type="Proteomes" id="UP000093053">
    <property type="component" value="Chromosome"/>
</dbReference>
<evidence type="ECO:0008006" key="3">
    <source>
        <dbReference type="Google" id="ProtNLM"/>
    </source>
</evidence>
<reference evidence="1 2" key="1">
    <citation type="submission" date="2016-07" db="EMBL/GenBank/DDBJ databases">
        <title>Complete genome sequence of the Lentzea guizhouensis DHS C013.</title>
        <authorList>
            <person name="Cao C."/>
        </authorList>
    </citation>
    <scope>NUCLEOTIDE SEQUENCE [LARGE SCALE GENOMIC DNA]</scope>
    <source>
        <strain evidence="1 2">DHS C013</strain>
    </source>
</reference>
<sequence length="166" mass="18765">MGSTRLIAVDGPSGAGKSTFAEALAEHTNAQLIRTDHFATWDDPTTKWWPRLIEVLDRIARNTPAAYRKTDWSHGFPRPEQGEWVHVAPKPVIILEGFSAARKANHRASLTIFVDHGDEAARLERAVRRDGEQNRANFQRWQAFERGWFAVDETKARADYVVVTAS</sequence>
<protein>
    <recommendedName>
        <fullName evidence="3">(d)CMP kinase</fullName>
    </recommendedName>
</protein>